<feature type="DNA-binding region" description="H-T-H motif" evidence="2">
    <location>
        <begin position="71"/>
        <end position="90"/>
    </location>
</feature>
<dbReference type="PANTHER" id="PTHR30055">
    <property type="entry name" value="HTH-TYPE TRANSCRIPTIONAL REGULATOR RUTR"/>
    <property type="match status" value="1"/>
</dbReference>
<organism evidence="5 6">
    <name type="scientific">Kribbella alba</name>
    <dbReference type="NCBI Taxonomy" id="190197"/>
    <lineage>
        <taxon>Bacteria</taxon>
        <taxon>Bacillati</taxon>
        <taxon>Actinomycetota</taxon>
        <taxon>Actinomycetes</taxon>
        <taxon>Propionibacteriales</taxon>
        <taxon>Kribbellaceae</taxon>
        <taxon>Kribbella</taxon>
    </lineage>
</organism>
<keyword evidence="1 2" id="KW-0238">DNA-binding</keyword>
<evidence type="ECO:0000256" key="3">
    <source>
        <dbReference type="SAM" id="MobiDB-lite"/>
    </source>
</evidence>
<name>A0ABP4RAL9_9ACTN</name>
<dbReference type="InterPro" id="IPR023772">
    <property type="entry name" value="DNA-bd_HTH_TetR-type_CS"/>
</dbReference>
<dbReference type="PRINTS" id="PR00455">
    <property type="entry name" value="HTHTETR"/>
</dbReference>
<feature type="domain" description="HTH tetR-type" evidence="4">
    <location>
        <begin position="48"/>
        <end position="108"/>
    </location>
</feature>
<accession>A0ABP4RAL9</accession>
<evidence type="ECO:0000313" key="6">
    <source>
        <dbReference type="Proteomes" id="UP001501319"/>
    </source>
</evidence>
<dbReference type="InterPro" id="IPR009057">
    <property type="entry name" value="Homeodomain-like_sf"/>
</dbReference>
<feature type="region of interest" description="Disordered" evidence="3">
    <location>
        <begin position="1"/>
        <end position="34"/>
    </location>
</feature>
<dbReference type="PROSITE" id="PS50977">
    <property type="entry name" value="HTH_TETR_2"/>
    <property type="match status" value="1"/>
</dbReference>
<evidence type="ECO:0000259" key="4">
    <source>
        <dbReference type="PROSITE" id="PS50977"/>
    </source>
</evidence>
<dbReference type="PROSITE" id="PS01081">
    <property type="entry name" value="HTH_TETR_1"/>
    <property type="match status" value="1"/>
</dbReference>
<comment type="caution">
    <text evidence="5">The sequence shown here is derived from an EMBL/GenBank/DDBJ whole genome shotgun (WGS) entry which is preliminary data.</text>
</comment>
<proteinExistence type="predicted"/>
<protein>
    <recommendedName>
        <fullName evidence="4">HTH tetR-type domain-containing protein</fullName>
    </recommendedName>
</protein>
<dbReference type="InterPro" id="IPR041674">
    <property type="entry name" value="TetR_C_22"/>
</dbReference>
<reference evidence="6" key="1">
    <citation type="journal article" date="2019" name="Int. J. Syst. Evol. Microbiol.">
        <title>The Global Catalogue of Microorganisms (GCM) 10K type strain sequencing project: providing services to taxonomists for standard genome sequencing and annotation.</title>
        <authorList>
            <consortium name="The Broad Institute Genomics Platform"/>
            <consortium name="The Broad Institute Genome Sequencing Center for Infectious Disease"/>
            <person name="Wu L."/>
            <person name="Ma J."/>
        </authorList>
    </citation>
    <scope>NUCLEOTIDE SEQUENCE [LARGE SCALE GENOMIC DNA]</scope>
    <source>
        <strain evidence="6">JCM 14306</strain>
    </source>
</reference>
<evidence type="ECO:0000256" key="2">
    <source>
        <dbReference type="PROSITE-ProRule" id="PRU00335"/>
    </source>
</evidence>
<keyword evidence="6" id="KW-1185">Reference proteome</keyword>
<dbReference type="EMBL" id="BAAANE010000005">
    <property type="protein sequence ID" value="GAA1640148.1"/>
    <property type="molecule type" value="Genomic_DNA"/>
</dbReference>
<sequence length="233" mass="25881">MNEGRIGNVVPLAGHNDPMVTTSTGEAQGAGGEAAYPLRRTPTQDRASRQVERILDAACAEVVERGYDAASTSSIAKRAEIAVGSVYRYFPDKRTLVQAIERRNQRRYTETVRERLAVVEDWRQAVDVTLDTFREMHRTDPGFHAVVLSGLGDPELEATPGEFDDQHAGEFAELLSLRFGARDSREFRMTVTLTIAMGEALAHLADRLPAEDAEYVLSRGRPTLHRLLEPHLP</sequence>
<dbReference type="Pfam" id="PF00440">
    <property type="entry name" value="TetR_N"/>
    <property type="match status" value="1"/>
</dbReference>
<dbReference type="Pfam" id="PF17928">
    <property type="entry name" value="TetR_C_22"/>
    <property type="match status" value="1"/>
</dbReference>
<dbReference type="InterPro" id="IPR050109">
    <property type="entry name" value="HTH-type_TetR-like_transc_reg"/>
</dbReference>
<dbReference type="PANTHER" id="PTHR30055:SF226">
    <property type="entry name" value="HTH-TYPE TRANSCRIPTIONAL REGULATOR PKSA"/>
    <property type="match status" value="1"/>
</dbReference>
<evidence type="ECO:0000313" key="5">
    <source>
        <dbReference type="EMBL" id="GAA1640148.1"/>
    </source>
</evidence>
<evidence type="ECO:0000256" key="1">
    <source>
        <dbReference type="ARBA" id="ARBA00023125"/>
    </source>
</evidence>
<dbReference type="SUPFAM" id="SSF46689">
    <property type="entry name" value="Homeodomain-like"/>
    <property type="match status" value="1"/>
</dbReference>
<dbReference type="InterPro" id="IPR001647">
    <property type="entry name" value="HTH_TetR"/>
</dbReference>
<dbReference type="Gene3D" id="1.10.357.10">
    <property type="entry name" value="Tetracycline Repressor, domain 2"/>
    <property type="match status" value="1"/>
</dbReference>
<gene>
    <name evidence="5" type="ORF">GCM10009744_32380</name>
</gene>
<dbReference type="Proteomes" id="UP001501319">
    <property type="component" value="Unassembled WGS sequence"/>
</dbReference>